<protein>
    <recommendedName>
        <fullName evidence="5">DUF4005 domain-containing protein</fullName>
    </recommendedName>
</protein>
<evidence type="ECO:0000313" key="7">
    <source>
        <dbReference type="Proteomes" id="UP000729402"/>
    </source>
</evidence>
<dbReference type="OrthoDB" id="685302at2759"/>
<feature type="compositionally biased region" description="Polar residues" evidence="4">
    <location>
        <begin position="297"/>
        <end position="310"/>
    </location>
</feature>
<reference evidence="6" key="1">
    <citation type="journal article" date="2021" name="bioRxiv">
        <title>Whole Genome Assembly and Annotation of Northern Wild Rice, Zizania palustris L., Supports a Whole Genome Duplication in the Zizania Genus.</title>
        <authorList>
            <person name="Haas M."/>
            <person name="Kono T."/>
            <person name="Macchietto M."/>
            <person name="Millas R."/>
            <person name="McGilp L."/>
            <person name="Shao M."/>
            <person name="Duquette J."/>
            <person name="Hirsch C.N."/>
            <person name="Kimball J."/>
        </authorList>
    </citation>
    <scope>NUCLEOTIDE SEQUENCE</scope>
    <source>
        <tissue evidence="6">Fresh leaf tissue</tissue>
    </source>
</reference>
<dbReference type="PANTHER" id="PTHR32295">
    <property type="entry name" value="IQ-DOMAIN 5-RELATED"/>
    <property type="match status" value="1"/>
</dbReference>
<evidence type="ECO:0000256" key="4">
    <source>
        <dbReference type="SAM" id="MobiDB-lite"/>
    </source>
</evidence>
<dbReference type="Pfam" id="PF00612">
    <property type="entry name" value="IQ"/>
    <property type="match status" value="2"/>
</dbReference>
<dbReference type="Proteomes" id="UP000729402">
    <property type="component" value="Unassembled WGS sequence"/>
</dbReference>
<evidence type="ECO:0000313" key="6">
    <source>
        <dbReference type="EMBL" id="KAG8073563.1"/>
    </source>
</evidence>
<feature type="compositionally biased region" description="Basic and acidic residues" evidence="4">
    <location>
        <begin position="37"/>
        <end position="58"/>
    </location>
</feature>
<keyword evidence="7" id="KW-1185">Reference proteome</keyword>
<evidence type="ECO:0000256" key="3">
    <source>
        <dbReference type="ARBA" id="ARBA00024378"/>
    </source>
</evidence>
<dbReference type="EMBL" id="JAAALK010000283">
    <property type="protein sequence ID" value="KAG8073563.1"/>
    <property type="molecule type" value="Genomic_DNA"/>
</dbReference>
<feature type="region of interest" description="Disordered" evidence="4">
    <location>
        <begin position="297"/>
        <end position="347"/>
    </location>
</feature>
<name>A0A8J5W2K7_ZIZPA</name>
<feature type="compositionally biased region" description="Basic and acidic residues" evidence="4">
    <location>
        <begin position="311"/>
        <end position="327"/>
    </location>
</feature>
<comment type="caution">
    <text evidence="6">The sequence shown here is derived from an EMBL/GenBank/DDBJ whole genome shotgun (WGS) entry which is preliminary data.</text>
</comment>
<keyword evidence="1" id="KW-0112">Calmodulin-binding</keyword>
<reference evidence="6" key="2">
    <citation type="submission" date="2021-02" db="EMBL/GenBank/DDBJ databases">
        <authorList>
            <person name="Kimball J.A."/>
            <person name="Haas M.W."/>
            <person name="Macchietto M."/>
            <person name="Kono T."/>
            <person name="Duquette J."/>
            <person name="Shao M."/>
        </authorList>
    </citation>
    <scope>NUCLEOTIDE SEQUENCE</scope>
    <source>
        <tissue evidence="6">Fresh leaf tissue</tissue>
    </source>
</reference>
<evidence type="ECO:0000256" key="2">
    <source>
        <dbReference type="ARBA" id="ARBA00024341"/>
    </source>
</evidence>
<organism evidence="6 7">
    <name type="scientific">Zizania palustris</name>
    <name type="common">Northern wild rice</name>
    <dbReference type="NCBI Taxonomy" id="103762"/>
    <lineage>
        <taxon>Eukaryota</taxon>
        <taxon>Viridiplantae</taxon>
        <taxon>Streptophyta</taxon>
        <taxon>Embryophyta</taxon>
        <taxon>Tracheophyta</taxon>
        <taxon>Spermatophyta</taxon>
        <taxon>Magnoliopsida</taxon>
        <taxon>Liliopsida</taxon>
        <taxon>Poales</taxon>
        <taxon>Poaceae</taxon>
        <taxon>BOP clade</taxon>
        <taxon>Oryzoideae</taxon>
        <taxon>Oryzeae</taxon>
        <taxon>Zizaniinae</taxon>
        <taxon>Zizania</taxon>
    </lineage>
</organism>
<proteinExistence type="inferred from homology"/>
<dbReference type="InterPro" id="IPR025064">
    <property type="entry name" value="DUF4005"/>
</dbReference>
<gene>
    <name evidence="6" type="ORF">GUJ93_ZPchr0006g43660</name>
</gene>
<feature type="region of interest" description="Disordered" evidence="4">
    <location>
        <begin position="182"/>
        <end position="243"/>
    </location>
</feature>
<dbReference type="PROSITE" id="PS50096">
    <property type="entry name" value="IQ"/>
    <property type="match status" value="2"/>
</dbReference>
<accession>A0A8J5W2K7</accession>
<evidence type="ECO:0000259" key="5">
    <source>
        <dbReference type="Pfam" id="PF13178"/>
    </source>
</evidence>
<dbReference type="AlphaFoldDB" id="A0A8J5W2K7"/>
<comment type="subunit">
    <text evidence="3">Binds to multiple calmodulin (CaM) in the presence of Ca(2+) and CaM-like proteins.</text>
</comment>
<sequence>MGKAARWLRSLLAGKKGGKKDRLQQSEAMAALPGGTPKEKRWSFRRPVQGEKAAESPGHDFGLSASGSGFDQKKHAVAVAVATAAAADAAVAAAHAAAAVVRLSSRKAHLPASLVEEAAAVRIQATFRGYLARTALCALRGIVKLQALVRGQLVRKQATATLRCMQALLTAQSQLRAQAQRMRVLQEHHQTPPRPRPSPQHPRHRRSYEMDRSCEENVKIVEVDSGEPARRGGPKDRQFPADYYGRCSPAPSAMTEMSPRTYSGHFEDLSFATAHNSPQNATASSELFCPSYMANTESSRAKARSQSAPRQRTDALERQPSRRKSGEQRSGVARMQRSSSHAATAAPRGAQFPWPVIKLDASSASIKDSECGSTSSVLTAATVYSRTRSLVGFEVRRGLY</sequence>
<dbReference type="SMART" id="SM00015">
    <property type="entry name" value="IQ"/>
    <property type="match status" value="2"/>
</dbReference>
<dbReference type="PANTHER" id="PTHR32295:SF99">
    <property type="entry name" value="IQ CALMODULIN-BINDING MOTIF FAMILY PROTEIN, EXPRESSED"/>
    <property type="match status" value="1"/>
</dbReference>
<dbReference type="GO" id="GO:0005516">
    <property type="term" value="F:calmodulin binding"/>
    <property type="evidence" value="ECO:0007669"/>
    <property type="project" value="UniProtKB-KW"/>
</dbReference>
<dbReference type="Pfam" id="PF13178">
    <property type="entry name" value="DUF4005"/>
    <property type="match status" value="1"/>
</dbReference>
<feature type="region of interest" description="Disordered" evidence="4">
    <location>
        <begin position="15"/>
        <end position="60"/>
    </location>
</feature>
<feature type="domain" description="DUF4005" evidence="5">
    <location>
        <begin position="273"/>
        <end position="332"/>
    </location>
</feature>
<evidence type="ECO:0000256" key="1">
    <source>
        <dbReference type="ARBA" id="ARBA00022860"/>
    </source>
</evidence>
<comment type="similarity">
    <text evidence="2">Belongs to the IQD family.</text>
</comment>
<feature type="compositionally biased region" description="Basic and acidic residues" evidence="4">
    <location>
        <begin position="207"/>
        <end position="239"/>
    </location>
</feature>
<dbReference type="InterPro" id="IPR000048">
    <property type="entry name" value="IQ_motif_EF-hand-BS"/>
</dbReference>